<protein>
    <submittedName>
        <fullName evidence="1">Uncharacterized protein</fullName>
    </submittedName>
</protein>
<evidence type="ECO:0000313" key="1">
    <source>
        <dbReference type="EMBL" id="SSC67297.1"/>
    </source>
</evidence>
<keyword evidence="2" id="KW-1185">Reference proteome</keyword>
<sequence length="62" mass="6971">MALLAFGRHCSLRCRSRSAHGRVAPMCSICGQIRWPSHMSIPLIQHGFHRHVGLPIPFILGR</sequence>
<reference evidence="2" key="1">
    <citation type="submission" date="2018-07" db="EMBL/GenBank/DDBJ databases">
        <authorList>
            <person name="Peiro R."/>
            <person name="Begona"/>
            <person name="Cbmso G."/>
            <person name="Lopez M."/>
            <person name="Gonzalez S."/>
        </authorList>
    </citation>
    <scope>NUCLEOTIDE SEQUENCE [LARGE SCALE GENOMIC DNA]</scope>
</reference>
<evidence type="ECO:0000313" key="2">
    <source>
        <dbReference type="Proteomes" id="UP000254764"/>
    </source>
</evidence>
<name>A0A376AI20_9HYPH</name>
<organism evidence="1 2">
    <name type="scientific">Ciceribacter selenitireducens ATCC BAA-1503</name>
    <dbReference type="NCBI Taxonomy" id="1336235"/>
    <lineage>
        <taxon>Bacteria</taxon>
        <taxon>Pseudomonadati</taxon>
        <taxon>Pseudomonadota</taxon>
        <taxon>Alphaproteobacteria</taxon>
        <taxon>Hyphomicrobiales</taxon>
        <taxon>Rhizobiaceae</taxon>
        <taxon>Ciceribacter</taxon>
    </lineage>
</organism>
<gene>
    <name evidence="1" type="ORF">RHIZ70_3005</name>
</gene>
<dbReference type="Proteomes" id="UP000254764">
    <property type="component" value="Unassembled WGS sequence"/>
</dbReference>
<proteinExistence type="predicted"/>
<dbReference type="EMBL" id="UEYP01000003">
    <property type="protein sequence ID" value="SSC67297.1"/>
    <property type="molecule type" value="Genomic_DNA"/>
</dbReference>
<accession>A0A376AI20</accession>
<dbReference type="AlphaFoldDB" id="A0A376AI20"/>